<keyword evidence="8" id="KW-1185">Reference proteome</keyword>
<dbReference type="PANTHER" id="PTHR38480:SF1">
    <property type="entry name" value="SLR0254 PROTEIN"/>
    <property type="match status" value="1"/>
</dbReference>
<dbReference type="GO" id="GO:0016020">
    <property type="term" value="C:membrane"/>
    <property type="evidence" value="ECO:0007669"/>
    <property type="project" value="UniProtKB-SubCell"/>
</dbReference>
<feature type="transmembrane region" description="Helical" evidence="5">
    <location>
        <begin position="20"/>
        <end position="43"/>
    </location>
</feature>
<dbReference type="InterPro" id="IPR010432">
    <property type="entry name" value="RDD"/>
</dbReference>
<dbReference type="EMBL" id="CP007055">
    <property type="protein sequence ID" value="AHG00217.1"/>
    <property type="molecule type" value="Genomic_DNA"/>
</dbReference>
<gene>
    <name evidence="7" type="ORF">HALLA_16835</name>
</gene>
<protein>
    <submittedName>
        <fullName evidence="7">Transporter</fullName>
    </submittedName>
</protein>
<feature type="transmembrane region" description="Helical" evidence="5">
    <location>
        <begin position="101"/>
        <end position="120"/>
    </location>
</feature>
<dbReference type="RefSeq" id="WP_049953456.1">
    <property type="nucleotide sequence ID" value="NZ_CP007055.1"/>
</dbReference>
<evidence type="ECO:0000256" key="5">
    <source>
        <dbReference type="SAM" id="Phobius"/>
    </source>
</evidence>
<evidence type="ECO:0000256" key="3">
    <source>
        <dbReference type="ARBA" id="ARBA00022989"/>
    </source>
</evidence>
<proteinExistence type="predicted"/>
<dbReference type="PANTHER" id="PTHR38480">
    <property type="entry name" value="SLR0254 PROTEIN"/>
    <property type="match status" value="1"/>
</dbReference>
<evidence type="ECO:0000313" key="8">
    <source>
        <dbReference type="Proteomes" id="UP000019024"/>
    </source>
</evidence>
<reference evidence="7 8" key="1">
    <citation type="submission" date="2014-01" db="EMBL/GenBank/DDBJ databases">
        <authorList>
            <consortium name="DOE Joint Genome Institute"/>
            <person name="Anderson I."/>
            <person name="Huntemann M."/>
            <person name="Han J."/>
            <person name="Chen A."/>
            <person name="Kyrpides N."/>
            <person name="Mavromatis K."/>
            <person name="Markowitz V."/>
            <person name="Palaniappan K."/>
            <person name="Ivanova N."/>
            <person name="Schaumberg A."/>
            <person name="Pati A."/>
            <person name="Liolios K."/>
            <person name="Nordberg H.P."/>
            <person name="Cantor M.N."/>
            <person name="Hua S.X."/>
            <person name="Woyke T."/>
        </authorList>
    </citation>
    <scope>NUCLEOTIDE SEQUENCE [LARGE SCALE GENOMIC DNA]</scope>
    <source>
        <strain evidence="7 8">XH-48</strain>
    </source>
</reference>
<evidence type="ECO:0000313" key="7">
    <source>
        <dbReference type="EMBL" id="AHG00217.1"/>
    </source>
</evidence>
<dbReference type="GeneID" id="25146073"/>
<name>W0JSF3_9EURY</name>
<evidence type="ECO:0000256" key="4">
    <source>
        <dbReference type="ARBA" id="ARBA00023136"/>
    </source>
</evidence>
<keyword evidence="3 5" id="KW-1133">Transmembrane helix</keyword>
<dbReference type="Proteomes" id="UP000019024">
    <property type="component" value="Chromosome"/>
</dbReference>
<sequence>MTEQSAGYVGTQDDVILGRVGAFVLDYILSLILGMILGFGLAIALDSVAGVYLGMPIGLLGYYILLEGATGQTLGKRLAGVIVVSRDGSSITFRQALVRNLLRIVDGILSYAVGLVVMLVSDDRQRVGDHAANTLVVRSKR</sequence>
<accession>W0JSF3</accession>
<dbReference type="AlphaFoldDB" id="W0JSF3"/>
<organism evidence="7 8">
    <name type="scientific">Halostagnicola larsenii XH-48</name>
    <dbReference type="NCBI Taxonomy" id="797299"/>
    <lineage>
        <taxon>Archaea</taxon>
        <taxon>Methanobacteriati</taxon>
        <taxon>Methanobacteriota</taxon>
        <taxon>Stenosarchaea group</taxon>
        <taxon>Halobacteria</taxon>
        <taxon>Halobacteriales</taxon>
        <taxon>Natrialbaceae</taxon>
        <taxon>Halostagnicola</taxon>
    </lineage>
</organism>
<dbReference type="eggNOG" id="arCOG03633">
    <property type="taxonomic scope" value="Archaea"/>
</dbReference>
<feature type="transmembrane region" description="Helical" evidence="5">
    <location>
        <begin position="49"/>
        <end position="66"/>
    </location>
</feature>
<dbReference type="Pfam" id="PF06271">
    <property type="entry name" value="RDD"/>
    <property type="match status" value="1"/>
</dbReference>
<evidence type="ECO:0000256" key="2">
    <source>
        <dbReference type="ARBA" id="ARBA00022692"/>
    </source>
</evidence>
<evidence type="ECO:0000256" key="1">
    <source>
        <dbReference type="ARBA" id="ARBA00004141"/>
    </source>
</evidence>
<dbReference type="KEGG" id="hlr:HALLA_16835"/>
<comment type="subcellular location">
    <subcellularLocation>
        <location evidence="1">Membrane</location>
        <topology evidence="1">Multi-pass membrane protein</topology>
    </subcellularLocation>
</comment>
<keyword evidence="4 5" id="KW-0472">Membrane</keyword>
<keyword evidence="2 5" id="KW-0812">Transmembrane</keyword>
<dbReference type="STRING" id="797299.HALLA_16835"/>
<dbReference type="OrthoDB" id="288430at2157"/>
<evidence type="ECO:0000259" key="6">
    <source>
        <dbReference type="Pfam" id="PF06271"/>
    </source>
</evidence>
<feature type="domain" description="RDD" evidence="6">
    <location>
        <begin position="18"/>
        <end position="133"/>
    </location>
</feature>
<dbReference type="HOGENOM" id="CLU_053152_7_0_2"/>